<proteinExistence type="predicted"/>
<reference evidence="1 2" key="1">
    <citation type="journal article" date="2020" name="Fungal Divers.">
        <title>Resolving the Mortierellaceae phylogeny through synthesis of multi-gene phylogenetics and phylogenomics.</title>
        <authorList>
            <person name="Vandepol N."/>
            <person name="Liber J."/>
            <person name="Desiro A."/>
            <person name="Na H."/>
            <person name="Kennedy M."/>
            <person name="Barry K."/>
            <person name="Grigoriev I.V."/>
            <person name="Miller A.N."/>
            <person name="O'Donnell K."/>
            <person name="Stajich J.E."/>
            <person name="Bonito G."/>
        </authorList>
    </citation>
    <scope>NUCLEOTIDE SEQUENCE [LARGE SCALE GENOMIC DNA]</scope>
    <source>
        <strain evidence="1 2">AD045</strain>
    </source>
</reference>
<sequence length="114" mass="12831">LVLDMYFSGIGADDYRSVTKAELFDCNGHVEAHSGGDVIFPQRGRWARVLEEGNVKADIYNNVQGSGKAGIYLWIGKDEYFFKHPTDDYNYDSDVNFEANTVKGTCQLEYNVSC</sequence>
<feature type="non-terminal residue" evidence="1">
    <location>
        <position position="1"/>
    </location>
</feature>
<dbReference type="EMBL" id="JAAAIM010001434">
    <property type="protein sequence ID" value="KAG0278585.1"/>
    <property type="molecule type" value="Genomic_DNA"/>
</dbReference>
<accession>A0ABQ7JKY0</accession>
<evidence type="ECO:0000313" key="1">
    <source>
        <dbReference type="EMBL" id="KAG0278585.1"/>
    </source>
</evidence>
<dbReference type="Proteomes" id="UP001194696">
    <property type="component" value="Unassembled WGS sequence"/>
</dbReference>
<name>A0ABQ7JKY0_9FUNG</name>
<gene>
    <name evidence="1" type="ORF">BGZ96_002325</name>
</gene>
<comment type="caution">
    <text evidence="1">The sequence shown here is derived from an EMBL/GenBank/DDBJ whole genome shotgun (WGS) entry which is preliminary data.</text>
</comment>
<protein>
    <submittedName>
        <fullName evidence="1">Uncharacterized protein</fullName>
    </submittedName>
</protein>
<keyword evidence="2" id="KW-1185">Reference proteome</keyword>
<organism evidence="1 2">
    <name type="scientific">Linnemannia gamsii</name>
    <dbReference type="NCBI Taxonomy" id="64522"/>
    <lineage>
        <taxon>Eukaryota</taxon>
        <taxon>Fungi</taxon>
        <taxon>Fungi incertae sedis</taxon>
        <taxon>Mucoromycota</taxon>
        <taxon>Mortierellomycotina</taxon>
        <taxon>Mortierellomycetes</taxon>
        <taxon>Mortierellales</taxon>
        <taxon>Mortierellaceae</taxon>
        <taxon>Linnemannia</taxon>
    </lineage>
</organism>
<evidence type="ECO:0000313" key="2">
    <source>
        <dbReference type="Proteomes" id="UP001194696"/>
    </source>
</evidence>